<keyword evidence="1" id="KW-0862">Zinc</keyword>
<keyword evidence="5" id="KW-1185">Reference proteome</keyword>
<reference evidence="4 5" key="1">
    <citation type="journal article" date="2014" name="Genome Biol. Evol.">
        <title>The secreted proteins of Achlya hypogyna and Thraustotheca clavata identify the ancestral oomycete secretome and reveal gene acquisitions by horizontal gene transfer.</title>
        <authorList>
            <person name="Misner I."/>
            <person name="Blouin N."/>
            <person name="Leonard G."/>
            <person name="Richards T.A."/>
            <person name="Lane C.E."/>
        </authorList>
    </citation>
    <scope>NUCLEOTIDE SEQUENCE [LARGE SCALE GENOMIC DNA]</scope>
    <source>
        <strain evidence="4 5">ATCC 48635</strain>
    </source>
</reference>
<evidence type="ECO:0000313" key="4">
    <source>
        <dbReference type="EMBL" id="OQR97740.1"/>
    </source>
</evidence>
<comment type="caution">
    <text evidence="4">The sequence shown here is derived from an EMBL/GenBank/DDBJ whole genome shotgun (WGS) entry which is preliminary data.</text>
</comment>
<dbReference type="OrthoDB" id="10530109at2759"/>
<keyword evidence="1" id="KW-0479">Metal-binding</keyword>
<evidence type="ECO:0000256" key="1">
    <source>
        <dbReference type="PROSITE-ProRule" id="PRU00024"/>
    </source>
</evidence>
<accession>A0A1V9ZIV1</accession>
<gene>
    <name evidence="4" type="ORF">ACHHYP_10080</name>
</gene>
<evidence type="ECO:0000313" key="5">
    <source>
        <dbReference type="Proteomes" id="UP000243579"/>
    </source>
</evidence>
<keyword evidence="1" id="KW-0863">Zinc-finger</keyword>
<organism evidence="4 5">
    <name type="scientific">Achlya hypogyna</name>
    <name type="common">Oomycete</name>
    <name type="synonym">Protoachlya hypogyna</name>
    <dbReference type="NCBI Taxonomy" id="1202772"/>
    <lineage>
        <taxon>Eukaryota</taxon>
        <taxon>Sar</taxon>
        <taxon>Stramenopiles</taxon>
        <taxon>Oomycota</taxon>
        <taxon>Saprolegniomycetes</taxon>
        <taxon>Saprolegniales</taxon>
        <taxon>Achlyaceae</taxon>
        <taxon>Achlya</taxon>
    </lineage>
</organism>
<dbReference type="AlphaFoldDB" id="A0A1V9ZIV1"/>
<dbReference type="GO" id="GO:0008270">
    <property type="term" value="F:zinc ion binding"/>
    <property type="evidence" value="ECO:0007669"/>
    <property type="project" value="UniProtKB-KW"/>
</dbReference>
<feature type="region of interest" description="Disordered" evidence="2">
    <location>
        <begin position="115"/>
        <end position="168"/>
    </location>
</feature>
<feature type="domain" description="B box-type" evidence="3">
    <location>
        <begin position="38"/>
        <end position="78"/>
    </location>
</feature>
<protein>
    <recommendedName>
        <fullName evidence="3">B box-type domain-containing protein</fullName>
    </recommendedName>
</protein>
<sequence>MSAVVQHLEPIPGTLCRSLASSGRACDDCRDKTAASPTALRNCTCCTSAVDVWCYDCNRHICLDCCKTHHATHQRFALLGPQGSSIGLTTWSSEFEDMVRGAMKKQMLVETYTPPPPIVESSMPASPISEAQLASPKRSLPGDAVVDLSGSPQKHRKTMQRPDEGVSSLTEALTSLDTSSSADAVFKDAIIDEYDRWNEAVAAIDQNIKAHASRLAQAATADIPVLNAQLVSMRAEQQEAVDARNKAVAKAISYLPEIHGLLETNKQQDIPIAVMSYHAKCAKIRSERIDIGAKLATMDAQVEEAIVADDYESLATIGNAMEELKAKKNALDTERDKHFCAIAHSSPAVRKLLAEAKASS</sequence>
<name>A0A1V9ZIV1_ACHHY</name>
<dbReference type="CDD" id="cd19757">
    <property type="entry name" value="Bbox1"/>
    <property type="match status" value="1"/>
</dbReference>
<evidence type="ECO:0000256" key="2">
    <source>
        <dbReference type="SAM" id="MobiDB-lite"/>
    </source>
</evidence>
<dbReference type="Proteomes" id="UP000243579">
    <property type="component" value="Unassembled WGS sequence"/>
</dbReference>
<dbReference type="PROSITE" id="PS50119">
    <property type="entry name" value="ZF_BBOX"/>
    <property type="match status" value="1"/>
</dbReference>
<proteinExistence type="predicted"/>
<evidence type="ECO:0000259" key="3">
    <source>
        <dbReference type="PROSITE" id="PS50119"/>
    </source>
</evidence>
<dbReference type="EMBL" id="JNBR01000098">
    <property type="protein sequence ID" value="OQR97740.1"/>
    <property type="molecule type" value="Genomic_DNA"/>
</dbReference>
<dbReference type="InterPro" id="IPR000315">
    <property type="entry name" value="Znf_B-box"/>
</dbReference>